<dbReference type="Proteomes" id="UP001189429">
    <property type="component" value="Unassembled WGS sequence"/>
</dbReference>
<keyword evidence="3" id="KW-1185">Reference proteome</keyword>
<feature type="transmembrane region" description="Helical" evidence="1">
    <location>
        <begin position="118"/>
        <end position="137"/>
    </location>
</feature>
<accession>A0ABN9SAE0</accession>
<feature type="transmembrane region" description="Helical" evidence="1">
    <location>
        <begin position="37"/>
        <end position="57"/>
    </location>
</feature>
<evidence type="ECO:0000313" key="2">
    <source>
        <dbReference type="EMBL" id="CAK0826711.1"/>
    </source>
</evidence>
<gene>
    <name evidence="2" type="ORF">PCOR1329_LOCUS26443</name>
</gene>
<keyword evidence="1" id="KW-0472">Membrane</keyword>
<dbReference type="EMBL" id="CAUYUJ010009411">
    <property type="protein sequence ID" value="CAK0826711.1"/>
    <property type="molecule type" value="Genomic_DNA"/>
</dbReference>
<keyword evidence="1" id="KW-1133">Transmembrane helix</keyword>
<name>A0ABN9SAE0_9DINO</name>
<evidence type="ECO:0000256" key="1">
    <source>
        <dbReference type="SAM" id="Phobius"/>
    </source>
</evidence>
<sequence length="605" mass="67441">MVAYEYMAAVLAVFSVEAVWEVRLIWPHACGEGLGKFRRPVVLTLLSTVIGLVHVILELLADFPKNRVLGETGVPPIVYNSTASNTMVIAPAFQGHCVAGIPLFDLSIVVAYGFETPLFEFAAAGFLYTLVVEQLAAGKRETTYDSLRRLKRANTWKVVLITAAIMMFNIVGFAFAGTYFLCEKRLNMNFDLMGYALTPEDYPFTSEERDRHSLGQLLYFGVLAANNLRFVIWIMLFRLIRKLNNLIPSDSDTSNVVSNTRAVVRVAWVPLLSEVVGWTCAVAALVAQQFLDRDEDQIVNCIFCFTIWTTLSLKRLCFVRSICTTAMRDSVAGLRQYVLLHGSAELAALLEDGGQGKDASEAAKELLRKGLAECNGVLLSQIGPDAFVPGDTSAEFSGAVEATSAGPEIIQCQSPDFFVSHSWRDSPQEKYEALRQVCTAFKVQHGREPILWIDKYCIDQKRIQQALRYLPVFVNAAKQRLVLHGPSYFSRLWCMWELYVMTVSDPKLDNVLFWSVQGHGTTRLGSELGDFDVQDVSCYRPEDKGKILATIDSQRGGMQAFNSTIRDVPLSMSLLQRSAMWRRVSGRQSKVPSITLGHSSDTLEV</sequence>
<evidence type="ECO:0008006" key="4">
    <source>
        <dbReference type="Google" id="ProtNLM"/>
    </source>
</evidence>
<comment type="caution">
    <text evidence="2">The sequence shown here is derived from an EMBL/GenBank/DDBJ whole genome shotgun (WGS) entry which is preliminary data.</text>
</comment>
<reference evidence="2" key="1">
    <citation type="submission" date="2023-10" db="EMBL/GenBank/DDBJ databases">
        <authorList>
            <person name="Chen Y."/>
            <person name="Shah S."/>
            <person name="Dougan E. K."/>
            <person name="Thang M."/>
            <person name="Chan C."/>
        </authorList>
    </citation>
    <scope>NUCLEOTIDE SEQUENCE [LARGE SCALE GENOMIC DNA]</scope>
</reference>
<organism evidence="2 3">
    <name type="scientific">Prorocentrum cordatum</name>
    <dbReference type="NCBI Taxonomy" id="2364126"/>
    <lineage>
        <taxon>Eukaryota</taxon>
        <taxon>Sar</taxon>
        <taxon>Alveolata</taxon>
        <taxon>Dinophyceae</taxon>
        <taxon>Prorocentrales</taxon>
        <taxon>Prorocentraceae</taxon>
        <taxon>Prorocentrum</taxon>
    </lineage>
</organism>
<keyword evidence="1" id="KW-0812">Transmembrane</keyword>
<feature type="transmembrane region" description="Helical" evidence="1">
    <location>
        <begin position="217"/>
        <end position="237"/>
    </location>
</feature>
<proteinExistence type="predicted"/>
<evidence type="ECO:0000313" key="3">
    <source>
        <dbReference type="Proteomes" id="UP001189429"/>
    </source>
</evidence>
<feature type="transmembrane region" description="Helical" evidence="1">
    <location>
        <begin position="158"/>
        <end position="181"/>
    </location>
</feature>
<protein>
    <recommendedName>
        <fullName evidence="4">Heterokaryon incompatibility domain-containing protein</fullName>
    </recommendedName>
</protein>